<evidence type="ECO:0000259" key="2">
    <source>
        <dbReference type="PROSITE" id="PS51382"/>
    </source>
</evidence>
<dbReference type="AlphaFoldDB" id="A0AAE0F8I1"/>
<gene>
    <name evidence="3" type="ORF">CYMTET_35781</name>
</gene>
<keyword evidence="4" id="KW-1185">Reference proteome</keyword>
<proteinExistence type="predicted"/>
<name>A0AAE0F8I1_9CHLO</name>
<sequence>MKFGRRMLSECPEQMAEGAIPYKTLKKLIKHLHSSSEASGEKAQFLFEDRLTAELAKSSVFSEGVSKRLTAEVAKIEVEGRVAASVAYALAKQVDDLHRMCVLNYIGIFKLVKKWNKLANYAGRPLSSTPILIRAPVFRSKALHRLFLMGRRLTERLPPVSPTPRVEHARVRGLRTPVSKSLFESSLGVNLEGGPAESFPPRAPAWNVPPSQLVSCNGCHVRQRRFVVLTCTHIWCWACICSMLEHRYSRNAAEVMLARRRKNVGVNNSIRRRSVSMNDLAAPGSLTCICPTCRAQQDLGVGHLEVNPWIGDDAYMWILSSKDGKGRAIQLSVVPGIQNLVNVKLGSEGGNPITQQSRSFSSSVLPLSFPSSNEAASEQEADGTDSSADSDPFDFEESTEDFPSTLTVKGKGSKPMAIPKASSDVSISDQGDVASSVETSPSSSEEGLQQTVMAEWCQQPYHWHPMSP</sequence>
<dbReference type="Gene3D" id="3.30.40.10">
    <property type="entry name" value="Zinc/RING finger domain, C3HC4 (zinc finger)"/>
    <property type="match status" value="1"/>
</dbReference>
<dbReference type="InterPro" id="IPR013083">
    <property type="entry name" value="Znf_RING/FYVE/PHD"/>
</dbReference>
<protein>
    <recommendedName>
        <fullName evidence="2">SPX domain-containing protein</fullName>
    </recommendedName>
</protein>
<feature type="compositionally biased region" description="Low complexity" evidence="1">
    <location>
        <begin position="435"/>
        <end position="446"/>
    </location>
</feature>
<feature type="region of interest" description="Disordered" evidence="1">
    <location>
        <begin position="364"/>
        <end position="449"/>
    </location>
</feature>
<feature type="domain" description="SPX" evidence="2">
    <location>
        <begin position="1"/>
        <end position="129"/>
    </location>
</feature>
<dbReference type="InterPro" id="IPR004331">
    <property type="entry name" value="SPX_dom"/>
</dbReference>
<dbReference type="EMBL" id="LGRX02022905">
    <property type="protein sequence ID" value="KAK3255024.1"/>
    <property type="molecule type" value="Genomic_DNA"/>
</dbReference>
<dbReference type="PROSITE" id="PS51382">
    <property type="entry name" value="SPX"/>
    <property type="match status" value="1"/>
</dbReference>
<evidence type="ECO:0000313" key="4">
    <source>
        <dbReference type="Proteomes" id="UP001190700"/>
    </source>
</evidence>
<organism evidence="3 4">
    <name type="scientific">Cymbomonas tetramitiformis</name>
    <dbReference type="NCBI Taxonomy" id="36881"/>
    <lineage>
        <taxon>Eukaryota</taxon>
        <taxon>Viridiplantae</taxon>
        <taxon>Chlorophyta</taxon>
        <taxon>Pyramimonadophyceae</taxon>
        <taxon>Pyramimonadales</taxon>
        <taxon>Pyramimonadaceae</taxon>
        <taxon>Cymbomonas</taxon>
    </lineage>
</organism>
<dbReference type="SUPFAM" id="SSF57850">
    <property type="entry name" value="RING/U-box"/>
    <property type="match status" value="1"/>
</dbReference>
<comment type="caution">
    <text evidence="3">The sequence shown here is derived from an EMBL/GenBank/DDBJ whole genome shotgun (WGS) entry which is preliminary data.</text>
</comment>
<dbReference type="Proteomes" id="UP001190700">
    <property type="component" value="Unassembled WGS sequence"/>
</dbReference>
<feature type="compositionally biased region" description="Acidic residues" evidence="1">
    <location>
        <begin position="391"/>
        <end position="400"/>
    </location>
</feature>
<reference evidence="3 4" key="1">
    <citation type="journal article" date="2015" name="Genome Biol. Evol.">
        <title>Comparative Genomics of a Bacterivorous Green Alga Reveals Evolutionary Causalities and Consequences of Phago-Mixotrophic Mode of Nutrition.</title>
        <authorList>
            <person name="Burns J.A."/>
            <person name="Paasch A."/>
            <person name="Narechania A."/>
            <person name="Kim E."/>
        </authorList>
    </citation>
    <scope>NUCLEOTIDE SEQUENCE [LARGE SCALE GENOMIC DNA]</scope>
    <source>
        <strain evidence="3 4">PLY_AMNH</strain>
    </source>
</reference>
<evidence type="ECO:0000313" key="3">
    <source>
        <dbReference type="EMBL" id="KAK3255024.1"/>
    </source>
</evidence>
<evidence type="ECO:0000256" key="1">
    <source>
        <dbReference type="SAM" id="MobiDB-lite"/>
    </source>
</evidence>
<dbReference type="CDD" id="cd14447">
    <property type="entry name" value="SPX"/>
    <property type="match status" value="1"/>
</dbReference>
<accession>A0AAE0F8I1</accession>